<evidence type="ECO:0000313" key="5">
    <source>
        <dbReference type="Proteomes" id="UP001174694"/>
    </source>
</evidence>
<dbReference type="Proteomes" id="UP001174694">
    <property type="component" value="Unassembled WGS sequence"/>
</dbReference>
<dbReference type="Gene3D" id="4.10.240.10">
    <property type="entry name" value="Zn(2)-C6 fungal-type DNA-binding domain"/>
    <property type="match status" value="1"/>
</dbReference>
<evidence type="ECO:0000256" key="2">
    <source>
        <dbReference type="SAM" id="MobiDB-lite"/>
    </source>
</evidence>
<dbReference type="Pfam" id="PF00172">
    <property type="entry name" value="Zn_clus"/>
    <property type="match status" value="1"/>
</dbReference>
<dbReference type="PROSITE" id="PS00463">
    <property type="entry name" value="ZN2_CY6_FUNGAL_1"/>
    <property type="match status" value="1"/>
</dbReference>
<gene>
    <name evidence="4" type="ORF">NKR23_g2258</name>
</gene>
<dbReference type="InterPro" id="IPR001138">
    <property type="entry name" value="Zn2Cys6_DnaBD"/>
</dbReference>
<protein>
    <submittedName>
        <fullName evidence="4">White-opaque regulator 1-like protein 2</fullName>
    </submittedName>
</protein>
<dbReference type="CDD" id="cd00067">
    <property type="entry name" value="GAL4"/>
    <property type="match status" value="1"/>
</dbReference>
<dbReference type="PANTHER" id="PTHR38791">
    <property type="entry name" value="ZN(II)2CYS6 TRANSCRIPTION FACTOR (EUROFUNG)-RELATED-RELATED"/>
    <property type="match status" value="1"/>
</dbReference>
<evidence type="ECO:0000256" key="1">
    <source>
        <dbReference type="ARBA" id="ARBA00023242"/>
    </source>
</evidence>
<dbReference type="AlphaFoldDB" id="A0AA38VVE0"/>
<dbReference type="InterPro" id="IPR036864">
    <property type="entry name" value="Zn2-C6_fun-type_DNA-bd_sf"/>
</dbReference>
<reference evidence="4" key="1">
    <citation type="submission" date="2022-07" db="EMBL/GenBank/DDBJ databases">
        <title>Fungi with potential for degradation of polypropylene.</title>
        <authorList>
            <person name="Gostincar C."/>
        </authorList>
    </citation>
    <scope>NUCLEOTIDE SEQUENCE</scope>
    <source>
        <strain evidence="4">EXF-13308</strain>
    </source>
</reference>
<feature type="compositionally biased region" description="Low complexity" evidence="2">
    <location>
        <begin position="74"/>
        <end position="93"/>
    </location>
</feature>
<dbReference type="GO" id="GO:0000981">
    <property type="term" value="F:DNA-binding transcription factor activity, RNA polymerase II-specific"/>
    <property type="evidence" value="ECO:0007669"/>
    <property type="project" value="InterPro"/>
</dbReference>
<dbReference type="EMBL" id="JANBVO010000004">
    <property type="protein sequence ID" value="KAJ9154748.1"/>
    <property type="molecule type" value="Genomic_DNA"/>
</dbReference>
<dbReference type="SMART" id="SM00066">
    <property type="entry name" value="GAL4"/>
    <property type="match status" value="1"/>
</dbReference>
<comment type="caution">
    <text evidence="4">The sequence shown here is derived from an EMBL/GenBank/DDBJ whole genome shotgun (WGS) entry which is preliminary data.</text>
</comment>
<keyword evidence="1" id="KW-0539">Nucleus</keyword>
<dbReference type="CDD" id="cd12148">
    <property type="entry name" value="fungal_TF_MHR"/>
    <property type="match status" value="1"/>
</dbReference>
<sequence length="559" mass="61949">MVYCGKASQGCQSCRTRRIKCDKARPECSQCVRVSKKCPGYRDQLSLMFRDESSKVMRKAHAQWGVESTADLQADAASPSSHRSSSISVEAQSSSSSVVSHSPVFIPFSPTSADPTSTVALPSPAPINTLVSMPLYPRPSTSPIERGIQFYLDRYLLRYPDEPRTVEDVSQKHWFHEPALQTVMAAVGLAGISNLTGNEEMRVVAGQQYGKALQSTAQVIRDRANDAIIVAVRSVVMLALFEVVNETHETTEVVKKHILGAGALIQSGMPFNNTPHGGARGLISLCCSLFIPCLVSGIPLPGVFFDWLSTGNKIQIPEERPAADLALIMTKWVQLSAYIRQHAFSDGRPKTAESIKALLKIDAQLEQWASQLPPSWHFQTVEGKGYPPAAVFHGRYHRYRNVYTARMWSHYRWARILVNQMILECVERYPMSSLPLVSFPRQERILEVIRQTGEDVLISTPTHYRDPRLSREQLDEVQTAGGPGAGAVGIPALLFHLKVASCAPGAPYEYWEWSLGMMDTIWCEMGMLHARSLAEVMRAHKASLESEIAEGLLKVEISS</sequence>
<dbReference type="PANTHER" id="PTHR38791:SF5">
    <property type="entry name" value="TRANSCRIPTION FACTOR DBAG-RELATED"/>
    <property type="match status" value="1"/>
</dbReference>
<accession>A0AA38VVE0</accession>
<keyword evidence="5" id="KW-1185">Reference proteome</keyword>
<dbReference type="SUPFAM" id="SSF57701">
    <property type="entry name" value="Zn2/Cys6 DNA-binding domain"/>
    <property type="match status" value="1"/>
</dbReference>
<evidence type="ECO:0000313" key="4">
    <source>
        <dbReference type="EMBL" id="KAJ9154748.1"/>
    </source>
</evidence>
<name>A0AA38VVE0_9PEZI</name>
<dbReference type="PROSITE" id="PS50048">
    <property type="entry name" value="ZN2_CY6_FUNGAL_2"/>
    <property type="match status" value="1"/>
</dbReference>
<feature type="domain" description="Zn(2)-C6 fungal-type" evidence="3">
    <location>
        <begin position="10"/>
        <end position="38"/>
    </location>
</feature>
<organism evidence="4 5">
    <name type="scientific">Pleurostoma richardsiae</name>
    <dbReference type="NCBI Taxonomy" id="41990"/>
    <lineage>
        <taxon>Eukaryota</taxon>
        <taxon>Fungi</taxon>
        <taxon>Dikarya</taxon>
        <taxon>Ascomycota</taxon>
        <taxon>Pezizomycotina</taxon>
        <taxon>Sordariomycetes</taxon>
        <taxon>Sordariomycetidae</taxon>
        <taxon>Calosphaeriales</taxon>
        <taxon>Pleurostomataceae</taxon>
        <taxon>Pleurostoma</taxon>
    </lineage>
</organism>
<proteinExistence type="predicted"/>
<dbReference type="InterPro" id="IPR053175">
    <property type="entry name" value="DHMBA_Reg_Transcription_Factor"/>
</dbReference>
<evidence type="ECO:0000259" key="3">
    <source>
        <dbReference type="PROSITE" id="PS50048"/>
    </source>
</evidence>
<dbReference type="GO" id="GO:0008270">
    <property type="term" value="F:zinc ion binding"/>
    <property type="evidence" value="ECO:0007669"/>
    <property type="project" value="InterPro"/>
</dbReference>
<feature type="region of interest" description="Disordered" evidence="2">
    <location>
        <begin position="71"/>
        <end position="93"/>
    </location>
</feature>